<dbReference type="GO" id="GO:0005886">
    <property type="term" value="C:plasma membrane"/>
    <property type="evidence" value="ECO:0007669"/>
    <property type="project" value="UniProtKB-SubCell"/>
</dbReference>
<dbReference type="RefSeq" id="WP_112749288.1">
    <property type="nucleotide sequence ID" value="NZ_QMFY01000016.1"/>
</dbReference>
<evidence type="ECO:0000256" key="4">
    <source>
        <dbReference type="ARBA" id="ARBA00022475"/>
    </source>
</evidence>
<keyword evidence="4" id="KW-1003">Cell membrane</keyword>
<feature type="transmembrane region" description="Helical" evidence="8">
    <location>
        <begin position="261"/>
        <end position="283"/>
    </location>
</feature>
<organism evidence="9 10">
    <name type="scientific">Pseudochryseolinea flava</name>
    <dbReference type="NCBI Taxonomy" id="2059302"/>
    <lineage>
        <taxon>Bacteria</taxon>
        <taxon>Pseudomonadati</taxon>
        <taxon>Bacteroidota</taxon>
        <taxon>Cytophagia</taxon>
        <taxon>Cytophagales</taxon>
        <taxon>Fulvivirgaceae</taxon>
        <taxon>Pseudochryseolinea</taxon>
    </lineage>
</organism>
<name>A0A364XWM4_9BACT</name>
<dbReference type="PANTHER" id="PTHR21716:SF53">
    <property type="entry name" value="PERMEASE PERM-RELATED"/>
    <property type="match status" value="1"/>
</dbReference>
<feature type="transmembrane region" description="Helical" evidence="8">
    <location>
        <begin position="295"/>
        <end position="328"/>
    </location>
</feature>
<protein>
    <submittedName>
        <fullName evidence="9">AI-2E family transporter</fullName>
    </submittedName>
</protein>
<accession>A0A364XWM4</accession>
<dbReference type="Proteomes" id="UP000251889">
    <property type="component" value="Unassembled WGS sequence"/>
</dbReference>
<dbReference type="GO" id="GO:0055085">
    <property type="term" value="P:transmembrane transport"/>
    <property type="evidence" value="ECO:0007669"/>
    <property type="project" value="TreeGrafter"/>
</dbReference>
<evidence type="ECO:0000256" key="1">
    <source>
        <dbReference type="ARBA" id="ARBA00004651"/>
    </source>
</evidence>
<dbReference type="OrthoDB" id="9793390at2"/>
<evidence type="ECO:0000256" key="6">
    <source>
        <dbReference type="ARBA" id="ARBA00022989"/>
    </source>
</evidence>
<feature type="transmembrane region" description="Helical" evidence="8">
    <location>
        <begin position="65"/>
        <end position="86"/>
    </location>
</feature>
<feature type="transmembrane region" description="Helical" evidence="8">
    <location>
        <begin position="226"/>
        <end position="249"/>
    </location>
</feature>
<comment type="similarity">
    <text evidence="2">Belongs to the autoinducer-2 exporter (AI-2E) (TC 2.A.86) family.</text>
</comment>
<dbReference type="EMBL" id="QMFY01000016">
    <property type="protein sequence ID" value="RAV98612.1"/>
    <property type="molecule type" value="Genomic_DNA"/>
</dbReference>
<feature type="transmembrane region" description="Helical" evidence="8">
    <location>
        <begin position="138"/>
        <end position="167"/>
    </location>
</feature>
<keyword evidence="5 8" id="KW-0812">Transmembrane</keyword>
<evidence type="ECO:0000313" key="9">
    <source>
        <dbReference type="EMBL" id="RAV98612.1"/>
    </source>
</evidence>
<reference evidence="9 10" key="1">
    <citation type="submission" date="2018-06" db="EMBL/GenBank/DDBJ databases">
        <title>Chryseolinea flavus sp. nov., a member of the phylum Bacteroidetes isolated from soil.</title>
        <authorList>
            <person name="Li Y."/>
            <person name="Wang J."/>
        </authorList>
    </citation>
    <scope>NUCLEOTIDE SEQUENCE [LARGE SCALE GENOMIC DNA]</scope>
    <source>
        <strain evidence="9 10">SDU1-6</strain>
    </source>
</reference>
<evidence type="ECO:0000256" key="3">
    <source>
        <dbReference type="ARBA" id="ARBA00022448"/>
    </source>
</evidence>
<dbReference type="InterPro" id="IPR002549">
    <property type="entry name" value="AI-2E-like"/>
</dbReference>
<evidence type="ECO:0000256" key="5">
    <source>
        <dbReference type="ARBA" id="ARBA00022692"/>
    </source>
</evidence>
<dbReference type="PANTHER" id="PTHR21716">
    <property type="entry name" value="TRANSMEMBRANE PROTEIN"/>
    <property type="match status" value="1"/>
</dbReference>
<evidence type="ECO:0000256" key="2">
    <source>
        <dbReference type="ARBA" id="ARBA00009773"/>
    </source>
</evidence>
<sequence>MTENTPRSFDRLDYVYKLMVVVALTIAAIILASDIIIPIAFAGLFSIMVLPIIKKMERRKIPTWLSITIVLLVTIVIFGLFIWLIIGQMVSLVNDLPNLQVKFDAFISNLQTMLLRDFGISGAEQSAMIRDLMKTFSAMAAGILLGTTNAISTLVQIPIYIFLFLIYRHKFRDFFVSLLPGNEDLAWKKDVERVVQGYLSGLFLVTLIIATLNAIGLMIVGIDHAIFFGILSGVLTIIPYVGIIIGALFPIVMALITKDSLWYAIGVVIVFSIVQFLEGNFITPRITGSKVSINALAAIVALVIGGKILGIAGMILAVPAIGLVKILISHSTHLKHFVILLEDSSPKKETVLEESVEEPMQSSSQE</sequence>
<gene>
    <name evidence="9" type="ORF">DQQ10_23035</name>
</gene>
<evidence type="ECO:0000313" key="10">
    <source>
        <dbReference type="Proteomes" id="UP000251889"/>
    </source>
</evidence>
<dbReference type="Pfam" id="PF01594">
    <property type="entry name" value="AI-2E_transport"/>
    <property type="match status" value="1"/>
</dbReference>
<keyword evidence="6 8" id="KW-1133">Transmembrane helix</keyword>
<keyword evidence="7 8" id="KW-0472">Membrane</keyword>
<evidence type="ECO:0000256" key="7">
    <source>
        <dbReference type="ARBA" id="ARBA00023136"/>
    </source>
</evidence>
<feature type="transmembrane region" description="Helical" evidence="8">
    <location>
        <begin position="198"/>
        <end position="220"/>
    </location>
</feature>
<evidence type="ECO:0000256" key="8">
    <source>
        <dbReference type="SAM" id="Phobius"/>
    </source>
</evidence>
<dbReference type="AlphaFoldDB" id="A0A364XWM4"/>
<feature type="transmembrane region" description="Helical" evidence="8">
    <location>
        <begin position="20"/>
        <end position="53"/>
    </location>
</feature>
<proteinExistence type="inferred from homology"/>
<comment type="caution">
    <text evidence="9">The sequence shown here is derived from an EMBL/GenBank/DDBJ whole genome shotgun (WGS) entry which is preliminary data.</text>
</comment>
<comment type="subcellular location">
    <subcellularLocation>
        <location evidence="1">Cell membrane</location>
        <topology evidence="1">Multi-pass membrane protein</topology>
    </subcellularLocation>
</comment>
<keyword evidence="10" id="KW-1185">Reference proteome</keyword>
<keyword evidence="3" id="KW-0813">Transport</keyword>